<dbReference type="Proteomes" id="UP000094112">
    <property type="component" value="Unassembled WGS sequence"/>
</dbReference>
<comment type="similarity">
    <text evidence="6">Belongs to the cullin family.</text>
</comment>
<evidence type="ECO:0000256" key="1">
    <source>
        <dbReference type="ARBA" id="ARBA00016068"/>
    </source>
</evidence>
<dbReference type="InterPro" id="IPR036317">
    <property type="entry name" value="Cullin_homology_sf"/>
</dbReference>
<dbReference type="GeneID" id="30201095"/>
<dbReference type="EMBL" id="KV454213">
    <property type="protein sequence ID" value="ODQ57678.1"/>
    <property type="molecule type" value="Genomic_DNA"/>
</dbReference>
<dbReference type="GO" id="GO:0051301">
    <property type="term" value="P:cell division"/>
    <property type="evidence" value="ECO:0007669"/>
    <property type="project" value="UniProtKB-KW"/>
</dbReference>
<gene>
    <name evidence="8" type="ORF">WICANDRAFT_65025</name>
</gene>
<keyword evidence="4" id="KW-0833">Ubl conjugation pathway</keyword>
<evidence type="ECO:0000256" key="4">
    <source>
        <dbReference type="ARBA" id="ARBA00022786"/>
    </source>
</evidence>
<dbReference type="GO" id="GO:0006511">
    <property type="term" value="P:ubiquitin-dependent protein catabolic process"/>
    <property type="evidence" value="ECO:0007669"/>
    <property type="project" value="InterPro"/>
</dbReference>
<evidence type="ECO:0000313" key="9">
    <source>
        <dbReference type="Proteomes" id="UP000094112"/>
    </source>
</evidence>
<dbReference type="Gene3D" id="1.10.10.10">
    <property type="entry name" value="Winged helix-like DNA-binding domain superfamily/Winged helix DNA-binding domain"/>
    <property type="match status" value="1"/>
</dbReference>
<keyword evidence="5" id="KW-0131">Cell cycle</keyword>
<reference evidence="8 9" key="1">
    <citation type="journal article" date="2016" name="Proc. Natl. Acad. Sci. U.S.A.">
        <title>Comparative genomics of biotechnologically important yeasts.</title>
        <authorList>
            <person name="Riley R."/>
            <person name="Haridas S."/>
            <person name="Wolfe K.H."/>
            <person name="Lopes M.R."/>
            <person name="Hittinger C.T."/>
            <person name="Goeker M."/>
            <person name="Salamov A.A."/>
            <person name="Wisecaver J.H."/>
            <person name="Long T.M."/>
            <person name="Calvey C.H."/>
            <person name="Aerts A.L."/>
            <person name="Barry K.W."/>
            <person name="Choi C."/>
            <person name="Clum A."/>
            <person name="Coughlan A.Y."/>
            <person name="Deshpande S."/>
            <person name="Douglass A.P."/>
            <person name="Hanson S.J."/>
            <person name="Klenk H.-P."/>
            <person name="LaButti K.M."/>
            <person name="Lapidus A."/>
            <person name="Lindquist E.A."/>
            <person name="Lipzen A.M."/>
            <person name="Meier-Kolthoff J.P."/>
            <person name="Ohm R.A."/>
            <person name="Otillar R.P."/>
            <person name="Pangilinan J.L."/>
            <person name="Peng Y."/>
            <person name="Rokas A."/>
            <person name="Rosa C.A."/>
            <person name="Scheuner C."/>
            <person name="Sibirny A.A."/>
            <person name="Slot J.C."/>
            <person name="Stielow J.B."/>
            <person name="Sun H."/>
            <person name="Kurtzman C.P."/>
            <person name="Blackwell M."/>
            <person name="Grigoriev I.V."/>
            <person name="Jeffries T.W."/>
        </authorList>
    </citation>
    <scope>NUCLEOTIDE SEQUENCE [LARGE SCALE GENOMIC DNA]</scope>
    <source>
        <strain evidence="9">ATCC 58044 / CBS 1984 / NCYC 433 / NRRL Y-366-8</strain>
    </source>
</reference>
<dbReference type="InterPro" id="IPR057975">
    <property type="entry name" value="TPR_ANAPC2"/>
</dbReference>
<dbReference type="PANTHER" id="PTHR45957:SF1">
    <property type="entry name" value="ANAPHASE-PROMOTING COMPLEX SUBUNIT 2"/>
    <property type="match status" value="1"/>
</dbReference>
<keyword evidence="9" id="KW-1185">Reference proteome</keyword>
<dbReference type="GO" id="GO:0070979">
    <property type="term" value="P:protein K11-linked ubiquitination"/>
    <property type="evidence" value="ECO:0007669"/>
    <property type="project" value="TreeGrafter"/>
</dbReference>
<dbReference type="InterPro" id="IPR059120">
    <property type="entry name" value="Cullin-like_AB"/>
</dbReference>
<name>A0A1E3NX03_WICAA</name>
<dbReference type="Pfam" id="PF26557">
    <property type="entry name" value="Cullin_AB"/>
    <property type="match status" value="1"/>
</dbReference>
<evidence type="ECO:0000256" key="2">
    <source>
        <dbReference type="ARBA" id="ARBA00022618"/>
    </source>
</evidence>
<accession>A0A1E3NX03</accession>
<proteinExistence type="inferred from homology"/>
<dbReference type="AlphaFoldDB" id="A0A1E3NX03"/>
<dbReference type="InterPro" id="IPR036388">
    <property type="entry name" value="WH-like_DNA-bd_sf"/>
</dbReference>
<evidence type="ECO:0000256" key="3">
    <source>
        <dbReference type="ARBA" id="ARBA00022776"/>
    </source>
</evidence>
<dbReference type="InterPro" id="IPR016158">
    <property type="entry name" value="Cullin_homology"/>
</dbReference>
<keyword evidence="2" id="KW-0132">Cell division</keyword>
<dbReference type="RefSeq" id="XP_019036885.1">
    <property type="nucleotide sequence ID" value="XM_019183849.1"/>
</dbReference>
<evidence type="ECO:0000256" key="6">
    <source>
        <dbReference type="PROSITE-ProRule" id="PRU00330"/>
    </source>
</evidence>
<dbReference type="OrthoDB" id="5581181at2759"/>
<dbReference type="Pfam" id="PF25773">
    <property type="entry name" value="TPR_ANAPC2"/>
    <property type="match status" value="1"/>
</dbReference>
<dbReference type="SUPFAM" id="SSF46785">
    <property type="entry name" value="Winged helix' DNA-binding domain"/>
    <property type="match status" value="1"/>
</dbReference>
<dbReference type="GO" id="GO:0005680">
    <property type="term" value="C:anaphase-promoting complex"/>
    <property type="evidence" value="ECO:0007669"/>
    <property type="project" value="TreeGrafter"/>
</dbReference>
<dbReference type="InterPro" id="IPR036390">
    <property type="entry name" value="WH_DNA-bd_sf"/>
</dbReference>
<evidence type="ECO:0000256" key="5">
    <source>
        <dbReference type="ARBA" id="ARBA00023306"/>
    </source>
</evidence>
<dbReference type="InterPro" id="IPR044554">
    <property type="entry name" value="ANAPC2"/>
</dbReference>
<organism evidence="8 9">
    <name type="scientific">Wickerhamomyces anomalus (strain ATCC 58044 / CBS 1984 / NCYC 433 / NRRL Y-366-8)</name>
    <name type="common">Yeast</name>
    <name type="synonym">Hansenula anomala</name>
    <dbReference type="NCBI Taxonomy" id="683960"/>
    <lineage>
        <taxon>Eukaryota</taxon>
        <taxon>Fungi</taxon>
        <taxon>Dikarya</taxon>
        <taxon>Ascomycota</taxon>
        <taxon>Saccharomycotina</taxon>
        <taxon>Saccharomycetes</taxon>
        <taxon>Phaffomycetales</taxon>
        <taxon>Wickerhamomycetaceae</taxon>
        <taxon>Wickerhamomyces</taxon>
    </lineage>
</organism>
<dbReference type="PROSITE" id="PS50069">
    <property type="entry name" value="CULLIN_2"/>
    <property type="match status" value="1"/>
</dbReference>
<dbReference type="SUPFAM" id="SSF75632">
    <property type="entry name" value="Cullin homology domain"/>
    <property type="match status" value="1"/>
</dbReference>
<dbReference type="SMART" id="SM01013">
    <property type="entry name" value="APC2"/>
    <property type="match status" value="1"/>
</dbReference>
<sequence>MLGHDEFLEFIGLDIDDFTRLEYDQAIIDQIKSFSGIWNQSFLNQIDHNELSKKELSKLTINEIFDIVSNFPHSICALQDLRQCIDPSQRVHLVNSFTQSCNKRLLHAGINTEDIIVSYTNTIKSFLLIDPRGVLLDNASRPIRRYLKEREDTIPTIVNALLKPDEKSKLSRLSEELTSVTEQTVDELTLSWSPDPIDALPDFKKQDIIESLISIFDTKEVFISEFSEVFSKSLLAMKKYDISEILLKLQLLKAKFGEGEFTNLDVMVRDISDSKIANFKIHEQNQKILKGLQFSILSYMFWPELPSEEFKLPADIQEQIELYLAEYSRLKNGRKMSWINAGVVDIQLELKDRSLDFEVTPDKAAVIYSFDGVDSLKWQQISESLEMEGERVKDCLNFWVHNGVLKKELDTYKVLEVQEDSQIPQHLQMNQTSSRNSAQNFETHWPFIVGMLSNLGSLSSERIQSFLSMSVLKYNATIQELENYLEKCVIENKLVNEDGSYKLYS</sequence>
<protein>
    <recommendedName>
        <fullName evidence="1">Anaphase-promoting complex subunit 2</fullName>
    </recommendedName>
</protein>
<dbReference type="STRING" id="683960.A0A1E3NX03"/>
<evidence type="ECO:0000313" key="8">
    <source>
        <dbReference type="EMBL" id="ODQ57678.1"/>
    </source>
</evidence>
<dbReference type="GO" id="GO:0031625">
    <property type="term" value="F:ubiquitin protein ligase binding"/>
    <property type="evidence" value="ECO:0007669"/>
    <property type="project" value="InterPro"/>
</dbReference>
<evidence type="ECO:0000259" key="7">
    <source>
        <dbReference type="PROSITE" id="PS50069"/>
    </source>
</evidence>
<dbReference type="SMART" id="SM00182">
    <property type="entry name" value="CULLIN"/>
    <property type="match status" value="1"/>
</dbReference>
<keyword evidence="3" id="KW-0498">Mitosis</keyword>
<dbReference type="PANTHER" id="PTHR45957">
    <property type="entry name" value="ANAPHASE-PROMOTING COMPLEX SUBUNIT 2"/>
    <property type="match status" value="1"/>
</dbReference>
<dbReference type="InterPro" id="IPR014786">
    <property type="entry name" value="ANAPC2_C"/>
</dbReference>
<dbReference type="Pfam" id="PF08672">
    <property type="entry name" value="ANAPC2"/>
    <property type="match status" value="1"/>
</dbReference>
<dbReference type="GO" id="GO:0007091">
    <property type="term" value="P:metaphase/anaphase transition of mitotic cell cycle"/>
    <property type="evidence" value="ECO:0007669"/>
    <property type="project" value="TreeGrafter"/>
</dbReference>
<dbReference type="Gene3D" id="3.30.230.130">
    <property type="entry name" value="Cullin, Chain C, Domain 2"/>
    <property type="match status" value="1"/>
</dbReference>
<feature type="domain" description="Cullin family profile" evidence="7">
    <location>
        <begin position="172"/>
        <end position="400"/>
    </location>
</feature>